<gene>
    <name evidence="3" type="ORF">D0Y83_02790</name>
</gene>
<dbReference type="InterPro" id="IPR036249">
    <property type="entry name" value="Thioredoxin-like_sf"/>
</dbReference>
<proteinExistence type="predicted"/>
<name>A0A5P6N8H8_9SPHN</name>
<dbReference type="PANTHER" id="PTHR44051">
    <property type="entry name" value="GLUTATHIONE S-TRANSFERASE-RELATED"/>
    <property type="match status" value="1"/>
</dbReference>
<dbReference type="Pfam" id="PF13409">
    <property type="entry name" value="GST_N_2"/>
    <property type="match status" value="1"/>
</dbReference>
<accession>A0A5P6N8H8</accession>
<dbReference type="AlphaFoldDB" id="A0A5P6N8H8"/>
<dbReference type="CDD" id="cd03056">
    <property type="entry name" value="GST_N_4"/>
    <property type="match status" value="1"/>
</dbReference>
<feature type="domain" description="GST C-terminal" evidence="2">
    <location>
        <begin position="104"/>
        <end position="222"/>
    </location>
</feature>
<dbReference type="InterPro" id="IPR040079">
    <property type="entry name" value="Glutathione_S-Trfase"/>
</dbReference>
<dbReference type="InterPro" id="IPR010987">
    <property type="entry name" value="Glutathione-S-Trfase_C-like"/>
</dbReference>
<dbReference type="PROSITE" id="PS50404">
    <property type="entry name" value="GST_NTER"/>
    <property type="match status" value="1"/>
</dbReference>
<dbReference type="SUPFAM" id="SSF47616">
    <property type="entry name" value="GST C-terminal domain-like"/>
    <property type="match status" value="1"/>
</dbReference>
<dbReference type="Gene3D" id="1.20.1050.10">
    <property type="match status" value="1"/>
</dbReference>
<dbReference type="SUPFAM" id="SSF52833">
    <property type="entry name" value="Thioredoxin-like"/>
    <property type="match status" value="1"/>
</dbReference>
<keyword evidence="3" id="KW-0808">Transferase</keyword>
<sequence length="222" mass="24812">MPTWRRAITSGRSCSRLAVSDPILHEDPRSGNCYKIKLTAALLGLPLATRQYDILAGETRTPEFLANVNPNGRIPVLEIDDRFLPESNAACWYLAGDSALIPRDRFTQAEMLRWMFFEQNSHEPNIATLRFWLHFVGAAQLSPQQKAQMMAKRIAGCDALASMDRHLAKRDWFVGGAVSLADIALFAYTHTAEEGGFGLGDYPSIGAWLDRMRDLPGFIPMQ</sequence>
<dbReference type="Pfam" id="PF00043">
    <property type="entry name" value="GST_C"/>
    <property type="match status" value="1"/>
</dbReference>
<dbReference type="SFLD" id="SFLDS00019">
    <property type="entry name" value="Glutathione_Transferase_(cytos"/>
    <property type="match status" value="1"/>
</dbReference>
<evidence type="ECO:0000313" key="3">
    <source>
        <dbReference type="EMBL" id="QFI62311.1"/>
    </source>
</evidence>
<dbReference type="PROSITE" id="PS50405">
    <property type="entry name" value="GST_CTER"/>
    <property type="match status" value="1"/>
</dbReference>
<reference evidence="4" key="1">
    <citation type="submission" date="2018-09" db="EMBL/GenBank/DDBJ databases">
        <title>Nocardia yunnanensis sp. nov., an actinomycete isolated from a soil sample.</title>
        <authorList>
            <person name="Zhang J."/>
        </authorList>
    </citation>
    <scope>NUCLEOTIDE SEQUENCE [LARGE SCALE GENOMIC DNA]</scope>
    <source>
        <strain evidence="4">21-3</strain>
    </source>
</reference>
<dbReference type="Gene3D" id="3.40.30.10">
    <property type="entry name" value="Glutaredoxin"/>
    <property type="match status" value="1"/>
</dbReference>
<dbReference type="PANTHER" id="PTHR44051:SF2">
    <property type="entry name" value="HYPOTHETICAL GLUTATHIONE S-TRANSFERASE LIKE PROTEIN"/>
    <property type="match status" value="1"/>
</dbReference>
<protein>
    <submittedName>
        <fullName evidence="3">Glutathione S-transferase family protein</fullName>
    </submittedName>
</protein>
<evidence type="ECO:0000259" key="2">
    <source>
        <dbReference type="PROSITE" id="PS50405"/>
    </source>
</evidence>
<organism evidence="3 4">
    <name type="scientific">Qipengyuania flava</name>
    <dbReference type="NCBI Taxonomy" id="192812"/>
    <lineage>
        <taxon>Bacteria</taxon>
        <taxon>Pseudomonadati</taxon>
        <taxon>Pseudomonadota</taxon>
        <taxon>Alphaproteobacteria</taxon>
        <taxon>Sphingomonadales</taxon>
        <taxon>Erythrobacteraceae</taxon>
        <taxon>Qipengyuania</taxon>
    </lineage>
</organism>
<evidence type="ECO:0000313" key="4">
    <source>
        <dbReference type="Proteomes" id="UP000325385"/>
    </source>
</evidence>
<dbReference type="SFLD" id="SFLDG00358">
    <property type="entry name" value="Main_(cytGST)"/>
    <property type="match status" value="1"/>
</dbReference>
<dbReference type="GO" id="GO:0016740">
    <property type="term" value="F:transferase activity"/>
    <property type="evidence" value="ECO:0007669"/>
    <property type="project" value="UniProtKB-KW"/>
</dbReference>
<dbReference type="InterPro" id="IPR004046">
    <property type="entry name" value="GST_C"/>
</dbReference>
<dbReference type="InterPro" id="IPR004045">
    <property type="entry name" value="Glutathione_S-Trfase_N"/>
</dbReference>
<dbReference type="EMBL" id="CP032228">
    <property type="protein sequence ID" value="QFI62311.1"/>
    <property type="molecule type" value="Genomic_DNA"/>
</dbReference>
<dbReference type="InterPro" id="IPR036282">
    <property type="entry name" value="Glutathione-S-Trfase_C_sf"/>
</dbReference>
<evidence type="ECO:0000259" key="1">
    <source>
        <dbReference type="PROSITE" id="PS50404"/>
    </source>
</evidence>
<dbReference type="Proteomes" id="UP000325385">
    <property type="component" value="Chromosome"/>
</dbReference>
<feature type="domain" description="GST N-terminal" evidence="1">
    <location>
        <begin position="20"/>
        <end position="102"/>
    </location>
</feature>